<comment type="caution">
    <text evidence="15">The sequence shown here is derived from an EMBL/GenBank/DDBJ whole genome shotgun (WGS) entry which is preliminary data.</text>
</comment>
<protein>
    <recommendedName>
        <fullName evidence="12">Fucosyltransferase</fullName>
        <ecNumber evidence="12">2.4.1.-</ecNumber>
    </recommendedName>
</protein>
<evidence type="ECO:0000256" key="9">
    <source>
        <dbReference type="ARBA" id="ARBA00023034"/>
    </source>
</evidence>
<evidence type="ECO:0000256" key="11">
    <source>
        <dbReference type="ARBA" id="ARBA00023180"/>
    </source>
</evidence>
<evidence type="ECO:0000313" key="15">
    <source>
        <dbReference type="EMBL" id="CAL1532557.1"/>
    </source>
</evidence>
<keyword evidence="6 12" id="KW-0812">Transmembrane</keyword>
<dbReference type="GO" id="GO:0032580">
    <property type="term" value="C:Golgi cisterna membrane"/>
    <property type="evidence" value="ECO:0007669"/>
    <property type="project" value="UniProtKB-SubCell"/>
</dbReference>
<evidence type="ECO:0000256" key="12">
    <source>
        <dbReference type="RuleBase" id="RU003832"/>
    </source>
</evidence>
<dbReference type="PANTHER" id="PTHR48438:SF1">
    <property type="entry name" value="ALPHA-(1,3)-FUCOSYLTRANSFERASE C-RELATED"/>
    <property type="match status" value="1"/>
</dbReference>
<evidence type="ECO:0000313" key="16">
    <source>
        <dbReference type="Proteomes" id="UP001497497"/>
    </source>
</evidence>
<dbReference type="InterPro" id="IPR055270">
    <property type="entry name" value="Glyco_tran_10_C"/>
</dbReference>
<evidence type="ECO:0000256" key="3">
    <source>
        <dbReference type="ARBA" id="ARBA00008919"/>
    </source>
</evidence>
<dbReference type="InterPro" id="IPR031481">
    <property type="entry name" value="Glyco_tran_10_N"/>
</dbReference>
<evidence type="ECO:0000256" key="2">
    <source>
        <dbReference type="ARBA" id="ARBA00004922"/>
    </source>
</evidence>
<evidence type="ECO:0000256" key="1">
    <source>
        <dbReference type="ARBA" id="ARBA00004323"/>
    </source>
</evidence>
<dbReference type="InterPro" id="IPR001503">
    <property type="entry name" value="Glyco_trans_10"/>
</dbReference>
<evidence type="ECO:0000259" key="14">
    <source>
        <dbReference type="Pfam" id="PF17039"/>
    </source>
</evidence>
<dbReference type="SUPFAM" id="SSF53756">
    <property type="entry name" value="UDP-Glycosyltransferase/glycogen phosphorylase"/>
    <property type="match status" value="1"/>
</dbReference>
<reference evidence="15 16" key="1">
    <citation type="submission" date="2024-04" db="EMBL/GenBank/DDBJ databases">
        <authorList>
            <consortium name="Genoscope - CEA"/>
            <person name="William W."/>
        </authorList>
    </citation>
    <scope>NUCLEOTIDE SEQUENCE [LARGE SCALE GENOMIC DNA]</scope>
</reference>
<comment type="subcellular location">
    <subcellularLocation>
        <location evidence="1">Golgi apparatus membrane</location>
        <topology evidence="1">Single-pass type II membrane protein</topology>
    </subcellularLocation>
    <subcellularLocation>
        <location evidence="12">Golgi apparatus</location>
        <location evidence="12">Golgi stack membrane</location>
        <topology evidence="12">Single-pass type II membrane protein</topology>
    </subcellularLocation>
</comment>
<keyword evidence="16" id="KW-1185">Reference proteome</keyword>
<organism evidence="15 16">
    <name type="scientific">Lymnaea stagnalis</name>
    <name type="common">Great pond snail</name>
    <name type="synonym">Helix stagnalis</name>
    <dbReference type="NCBI Taxonomy" id="6523"/>
    <lineage>
        <taxon>Eukaryota</taxon>
        <taxon>Metazoa</taxon>
        <taxon>Spiralia</taxon>
        <taxon>Lophotrochozoa</taxon>
        <taxon>Mollusca</taxon>
        <taxon>Gastropoda</taxon>
        <taxon>Heterobranchia</taxon>
        <taxon>Euthyneura</taxon>
        <taxon>Panpulmonata</taxon>
        <taxon>Hygrophila</taxon>
        <taxon>Lymnaeoidea</taxon>
        <taxon>Lymnaeidae</taxon>
        <taxon>Lymnaea</taxon>
    </lineage>
</organism>
<evidence type="ECO:0000256" key="10">
    <source>
        <dbReference type="ARBA" id="ARBA00023136"/>
    </source>
</evidence>
<dbReference type="PANTHER" id="PTHR48438">
    <property type="entry name" value="ALPHA-(1,3)-FUCOSYLTRANSFERASE C-RELATED"/>
    <property type="match status" value="1"/>
</dbReference>
<gene>
    <name evidence="15" type="ORF">GSLYS_00006586001</name>
</gene>
<feature type="domain" description="Fucosyltransferase C-terminal" evidence="13">
    <location>
        <begin position="203"/>
        <end position="383"/>
    </location>
</feature>
<dbReference type="AlphaFoldDB" id="A0AAV2HKC5"/>
<feature type="transmembrane region" description="Helical" evidence="12">
    <location>
        <begin position="7"/>
        <end position="27"/>
    </location>
</feature>
<keyword evidence="11" id="KW-0325">Glycoprotein</keyword>
<dbReference type="Gene3D" id="3.40.50.11660">
    <property type="entry name" value="Glycosyl transferase family 10, C-terminal domain"/>
    <property type="match status" value="1"/>
</dbReference>
<dbReference type="Pfam" id="PF17039">
    <property type="entry name" value="Glyco_tran_10_N"/>
    <property type="match status" value="1"/>
</dbReference>
<dbReference type="EC" id="2.4.1.-" evidence="12"/>
<keyword evidence="5 12" id="KW-0808">Transferase</keyword>
<evidence type="ECO:0000259" key="13">
    <source>
        <dbReference type="Pfam" id="PF00852"/>
    </source>
</evidence>
<evidence type="ECO:0000256" key="8">
    <source>
        <dbReference type="ARBA" id="ARBA00022989"/>
    </source>
</evidence>
<proteinExistence type="inferred from homology"/>
<sequence length="396" mass="45204">MAIRLRFKIGLIFVVYVLNIQLFVYMGRRWNPSLEAKSRAVTVRENQVLGTRIRKIERGNVTFTLSKRANTSSTLNSAALTPRVLKFMDLNPRPNGPFIFNFDGCEFSRCAMTSRPEEVDVMMINGAKMKDVTLPPRPAGQIWLLYSKEPVNDGRFLHLKNANFYKKVNWTRTYRKGSTFWSPYGILVEKSKPPAKDYGTIYQRKKYDVAWFVGHCQTRSNREAYVGRMMPHVDIHIYGACGNRSCGSRGYAMGGLKDACLGLLSKSYKFYLSFENSLCSEYVTEKFFNMFDDIDVVPVVRGGADYDGLFPKGTFINSKHFDSPESLAKHLHRLSRDKEAYISLLSKKNRYKATFPNVSLACQLCKAAHTRSPSQVYDDIYAWLTAPGNCHDPNDL</sequence>
<keyword evidence="4 12" id="KW-0328">Glycosyltransferase</keyword>
<dbReference type="InterPro" id="IPR038577">
    <property type="entry name" value="GT10-like_C_sf"/>
</dbReference>
<keyword evidence="9 12" id="KW-0333">Golgi apparatus</keyword>
<dbReference type="Proteomes" id="UP001497497">
    <property type="component" value="Unassembled WGS sequence"/>
</dbReference>
<comment type="similarity">
    <text evidence="3 12">Belongs to the glycosyltransferase 10 family.</text>
</comment>
<feature type="domain" description="Fucosyltransferase N-terminal" evidence="14">
    <location>
        <begin position="99"/>
        <end position="185"/>
    </location>
</feature>
<evidence type="ECO:0000256" key="7">
    <source>
        <dbReference type="ARBA" id="ARBA00022968"/>
    </source>
</evidence>
<accession>A0AAV2HKC5</accession>
<comment type="pathway">
    <text evidence="2">Protein modification; protein glycosylation.</text>
</comment>
<evidence type="ECO:0000256" key="6">
    <source>
        <dbReference type="ARBA" id="ARBA00022692"/>
    </source>
</evidence>
<dbReference type="GO" id="GO:0000139">
    <property type="term" value="C:Golgi membrane"/>
    <property type="evidence" value="ECO:0007669"/>
    <property type="project" value="UniProtKB-SubCell"/>
</dbReference>
<keyword evidence="8 12" id="KW-1133">Transmembrane helix</keyword>
<evidence type="ECO:0000256" key="5">
    <source>
        <dbReference type="ARBA" id="ARBA00022679"/>
    </source>
</evidence>
<keyword evidence="10 12" id="KW-0472">Membrane</keyword>
<dbReference type="GO" id="GO:0008417">
    <property type="term" value="F:fucosyltransferase activity"/>
    <property type="evidence" value="ECO:0007669"/>
    <property type="project" value="InterPro"/>
</dbReference>
<dbReference type="EMBL" id="CAXITT010000118">
    <property type="protein sequence ID" value="CAL1532557.1"/>
    <property type="molecule type" value="Genomic_DNA"/>
</dbReference>
<evidence type="ECO:0000256" key="4">
    <source>
        <dbReference type="ARBA" id="ARBA00022676"/>
    </source>
</evidence>
<name>A0AAV2HKC5_LYMST</name>
<dbReference type="Pfam" id="PF00852">
    <property type="entry name" value="Glyco_transf_10"/>
    <property type="match status" value="1"/>
</dbReference>
<dbReference type="FunFam" id="3.40.50.11660:FF:000002">
    <property type="entry name" value="Alpha-(1,3)-fucosyltransferase"/>
    <property type="match status" value="1"/>
</dbReference>
<keyword evidence="7" id="KW-0735">Signal-anchor</keyword>